<proteinExistence type="predicted"/>
<gene>
    <name evidence="2" type="ORF">H9882_05600</name>
</gene>
<reference evidence="2" key="2">
    <citation type="submission" date="2021-04" db="EMBL/GenBank/DDBJ databases">
        <authorList>
            <person name="Gilroy R."/>
        </authorList>
    </citation>
    <scope>NUCLEOTIDE SEQUENCE</scope>
    <source>
        <strain evidence="2">B5_2728</strain>
    </source>
</reference>
<evidence type="ECO:0000313" key="2">
    <source>
        <dbReference type="EMBL" id="MBU3806350.1"/>
    </source>
</evidence>
<feature type="transmembrane region" description="Helical" evidence="1">
    <location>
        <begin position="16"/>
        <end position="39"/>
    </location>
</feature>
<dbReference type="Proteomes" id="UP000713596">
    <property type="component" value="Unassembled WGS sequence"/>
</dbReference>
<keyword evidence="1" id="KW-0472">Membrane</keyword>
<feature type="transmembrane region" description="Helical" evidence="1">
    <location>
        <begin position="59"/>
        <end position="79"/>
    </location>
</feature>
<evidence type="ECO:0000313" key="3">
    <source>
        <dbReference type="Proteomes" id="UP000713596"/>
    </source>
</evidence>
<accession>A0A948WRP2</accession>
<keyword evidence="1" id="KW-0812">Transmembrane</keyword>
<organism evidence="2 3">
    <name type="scientific">Candidatus Allofournierella pullistercoris</name>
    <dbReference type="NCBI Taxonomy" id="2838597"/>
    <lineage>
        <taxon>Bacteria</taxon>
        <taxon>Bacillati</taxon>
        <taxon>Bacillota</taxon>
        <taxon>Clostridia</taxon>
        <taxon>Eubacteriales</taxon>
        <taxon>Oscillospiraceae</taxon>
        <taxon>Allofournierella</taxon>
    </lineage>
</organism>
<feature type="transmembrane region" description="Helical" evidence="1">
    <location>
        <begin position="100"/>
        <end position="124"/>
    </location>
</feature>
<feature type="transmembrane region" description="Helical" evidence="1">
    <location>
        <begin position="204"/>
        <end position="221"/>
    </location>
</feature>
<reference evidence="2" key="1">
    <citation type="journal article" date="2021" name="PeerJ">
        <title>Extensive microbial diversity within the chicken gut microbiome revealed by metagenomics and culture.</title>
        <authorList>
            <person name="Gilroy R."/>
            <person name="Ravi A."/>
            <person name="Getino M."/>
            <person name="Pursley I."/>
            <person name="Horton D.L."/>
            <person name="Alikhan N.F."/>
            <person name="Baker D."/>
            <person name="Gharbi K."/>
            <person name="Hall N."/>
            <person name="Watson M."/>
            <person name="Adriaenssens E.M."/>
            <person name="Foster-Nyarko E."/>
            <person name="Jarju S."/>
            <person name="Secka A."/>
            <person name="Antonio M."/>
            <person name="Oren A."/>
            <person name="Chaudhuri R.R."/>
            <person name="La Ragione R."/>
            <person name="Hildebrand F."/>
            <person name="Pallen M.J."/>
        </authorList>
    </citation>
    <scope>NUCLEOTIDE SEQUENCE</scope>
    <source>
        <strain evidence="2">B5_2728</strain>
    </source>
</reference>
<evidence type="ECO:0000256" key="1">
    <source>
        <dbReference type="SAM" id="Phobius"/>
    </source>
</evidence>
<protein>
    <submittedName>
        <fullName evidence="2">DUF3169 family protein</fullName>
    </submittedName>
</protein>
<keyword evidence="1" id="KW-1133">Transmembrane helix</keyword>
<feature type="transmembrane region" description="Helical" evidence="1">
    <location>
        <begin position="130"/>
        <end position="151"/>
    </location>
</feature>
<comment type="caution">
    <text evidence="2">The sequence shown here is derived from an EMBL/GenBank/DDBJ whole genome shotgun (WGS) entry which is preliminary data.</text>
</comment>
<dbReference type="AlphaFoldDB" id="A0A948WRP2"/>
<name>A0A948WRP2_9FIRM</name>
<dbReference type="EMBL" id="JAHLFP010000046">
    <property type="protein sequence ID" value="MBU3806350.1"/>
    <property type="molecule type" value="Genomic_DNA"/>
</dbReference>
<sequence>MKQTKPKQRTKSQEKFLSILVIVFSAFVGLCASLFAQSATDPLSAMGELLTTVARVSCAPLMIVILLVTVWFAITLHRCGKQIERAQQDDKVYATCRKQVSLVVAGFNVCQIVGLTLSSLVLNFGKELQFGWVVVSLVCFIVQMIWNFVLVNKAIRLNCVLDGQKPDSILTTSFHKKWLNACDEAELHQIHACAYRSFYFMNQVYAILMVLMVVLSTIQLVPPLVPFLVGGLYLTHVMSYTIPAYKIDSMDAIV</sequence>